<dbReference type="EMBL" id="PKPP01004251">
    <property type="protein sequence ID" value="PWA65320.1"/>
    <property type="molecule type" value="Genomic_DNA"/>
</dbReference>
<sequence length="190" mass="21828">MSENQMMRSSKCMKGWNLVVLKRNSDDEIFKMYESAKREFDHLIPMGTEDLSKVTKKEVEKEKIEEKKQAKEATSGSGVKRAGRRRNLMIYGRIVGSLAACEQLYNAGYRNLFWVQGGLEAAEEEGSYAPIIQMESSKSTHYYSVWYDQRDLVREGPQPIKFVGIDGILEFLGWTDQQELKPRTRAGDID</sequence>
<proteinExistence type="predicted"/>
<dbReference type="Proteomes" id="UP000245207">
    <property type="component" value="Unassembled WGS sequence"/>
</dbReference>
<dbReference type="OrthoDB" id="566238at2759"/>
<keyword evidence="2" id="KW-1185">Reference proteome</keyword>
<dbReference type="InterPro" id="IPR044664">
    <property type="entry name" value="STR11-like"/>
</dbReference>
<dbReference type="PANTHER" id="PTHR45187">
    <property type="entry name" value="RHODANESE-LIKE DOMAIN-CONTAINING PROTEIN 11, CHLOROPLASTIC"/>
    <property type="match status" value="1"/>
</dbReference>
<gene>
    <name evidence="1" type="ORF">CTI12_AA337170</name>
</gene>
<organism evidence="1 2">
    <name type="scientific">Artemisia annua</name>
    <name type="common">Sweet wormwood</name>
    <dbReference type="NCBI Taxonomy" id="35608"/>
    <lineage>
        <taxon>Eukaryota</taxon>
        <taxon>Viridiplantae</taxon>
        <taxon>Streptophyta</taxon>
        <taxon>Embryophyta</taxon>
        <taxon>Tracheophyta</taxon>
        <taxon>Spermatophyta</taxon>
        <taxon>Magnoliopsida</taxon>
        <taxon>eudicotyledons</taxon>
        <taxon>Gunneridae</taxon>
        <taxon>Pentapetalae</taxon>
        <taxon>asterids</taxon>
        <taxon>campanulids</taxon>
        <taxon>Asterales</taxon>
        <taxon>Asteraceae</taxon>
        <taxon>Asteroideae</taxon>
        <taxon>Anthemideae</taxon>
        <taxon>Artemisiinae</taxon>
        <taxon>Artemisia</taxon>
    </lineage>
</organism>
<evidence type="ECO:0000313" key="1">
    <source>
        <dbReference type="EMBL" id="PWA65320.1"/>
    </source>
</evidence>
<reference evidence="1 2" key="1">
    <citation type="journal article" date="2018" name="Mol. Plant">
        <title>The genome of Artemisia annua provides insight into the evolution of Asteraceae family and artemisinin biosynthesis.</title>
        <authorList>
            <person name="Shen Q."/>
            <person name="Zhang L."/>
            <person name="Liao Z."/>
            <person name="Wang S."/>
            <person name="Yan T."/>
            <person name="Shi P."/>
            <person name="Liu M."/>
            <person name="Fu X."/>
            <person name="Pan Q."/>
            <person name="Wang Y."/>
            <person name="Lv Z."/>
            <person name="Lu X."/>
            <person name="Zhang F."/>
            <person name="Jiang W."/>
            <person name="Ma Y."/>
            <person name="Chen M."/>
            <person name="Hao X."/>
            <person name="Li L."/>
            <person name="Tang Y."/>
            <person name="Lv G."/>
            <person name="Zhou Y."/>
            <person name="Sun X."/>
            <person name="Brodelius P.E."/>
            <person name="Rose J.K.C."/>
            <person name="Tang K."/>
        </authorList>
    </citation>
    <scope>NUCLEOTIDE SEQUENCE [LARGE SCALE GENOMIC DNA]</scope>
    <source>
        <strain evidence="2">cv. Huhao1</strain>
        <tissue evidence="1">Leaf</tissue>
    </source>
</reference>
<protein>
    <submittedName>
        <fullName evidence="1">Rhodanese-like domain-containing protein 11, chloroplastic</fullName>
    </submittedName>
</protein>
<evidence type="ECO:0000313" key="2">
    <source>
        <dbReference type="Proteomes" id="UP000245207"/>
    </source>
</evidence>
<dbReference type="AlphaFoldDB" id="A0A2U1MVQ4"/>
<dbReference type="PANTHER" id="PTHR45187:SF2">
    <property type="entry name" value="RHODANESE-LIKE DOMAIN-CONTAINING PROTEIN 11, CHLOROPLASTIC"/>
    <property type="match status" value="1"/>
</dbReference>
<dbReference type="STRING" id="35608.A0A2U1MVQ4"/>
<name>A0A2U1MVQ4_ARTAN</name>
<accession>A0A2U1MVQ4</accession>
<comment type="caution">
    <text evidence="1">The sequence shown here is derived from an EMBL/GenBank/DDBJ whole genome shotgun (WGS) entry which is preliminary data.</text>
</comment>